<reference evidence="11" key="1">
    <citation type="submission" date="2015-01" db="EMBL/GenBank/DDBJ databases">
        <authorList>
            <person name="MANFREDI Pablo"/>
        </authorList>
    </citation>
    <scope>NUCLEOTIDE SEQUENCE [LARGE SCALE GENOMIC DNA]</scope>
    <source>
        <strain evidence="11">Ccyn2B</strain>
    </source>
</reference>
<dbReference type="EC" id="6.5.1.2" evidence="10"/>
<dbReference type="InterPro" id="IPR003583">
    <property type="entry name" value="Hlx-hairpin-Hlx_DNA-bd_motif"/>
</dbReference>
<dbReference type="InterPro" id="IPR004150">
    <property type="entry name" value="NAD_DNA_ligase_OB"/>
</dbReference>
<name>A0A0B7HB12_9FLAO</name>
<evidence type="ECO:0000313" key="11">
    <source>
        <dbReference type="Proteomes" id="UP000038055"/>
    </source>
</evidence>
<dbReference type="FunFam" id="1.10.150.20:FF:000006">
    <property type="entry name" value="DNA ligase"/>
    <property type="match status" value="1"/>
</dbReference>
<evidence type="ECO:0000256" key="4">
    <source>
        <dbReference type="ARBA" id="ARBA00022723"/>
    </source>
</evidence>
<keyword evidence="2 10" id="KW-0436">Ligase</keyword>
<evidence type="ECO:0000256" key="6">
    <source>
        <dbReference type="ARBA" id="ARBA00022833"/>
    </source>
</evidence>
<dbReference type="InterPro" id="IPR004149">
    <property type="entry name" value="Znf_DNAligase_C4"/>
</dbReference>
<evidence type="ECO:0000259" key="9">
    <source>
        <dbReference type="PROSITE" id="PS50172"/>
    </source>
</evidence>
<dbReference type="GO" id="GO:0003911">
    <property type="term" value="F:DNA ligase (NAD+) activity"/>
    <property type="evidence" value="ECO:0007669"/>
    <property type="project" value="UniProtKB-EC"/>
</dbReference>
<dbReference type="GO" id="GO:0046872">
    <property type="term" value="F:metal ion binding"/>
    <property type="evidence" value="ECO:0007669"/>
    <property type="project" value="UniProtKB-KW"/>
</dbReference>
<dbReference type="InterPro" id="IPR036420">
    <property type="entry name" value="BRCT_dom_sf"/>
</dbReference>
<dbReference type="CDD" id="cd17748">
    <property type="entry name" value="BRCT_DNA_ligase_like"/>
    <property type="match status" value="1"/>
</dbReference>
<feature type="domain" description="BRCT" evidence="9">
    <location>
        <begin position="240"/>
        <end position="319"/>
    </location>
</feature>
<keyword evidence="4" id="KW-0479">Metal-binding</keyword>
<comment type="function">
    <text evidence="1">DNA ligase that catalyzes the formation of phosphodiester linkages between 5'-phosphoryl and 3'-hydroxyl groups in double-stranded DNA using NAD as a coenzyme and as the energy source for the reaction. It is essential for DNA replication and repair of damaged DNA.</text>
</comment>
<organism evidence="10 11">
    <name type="scientific">Capnocytophaga cynodegmi</name>
    <dbReference type="NCBI Taxonomy" id="28189"/>
    <lineage>
        <taxon>Bacteria</taxon>
        <taxon>Pseudomonadati</taxon>
        <taxon>Bacteroidota</taxon>
        <taxon>Flavobacteriia</taxon>
        <taxon>Flavobacteriales</taxon>
        <taxon>Flavobacteriaceae</taxon>
        <taxon>Capnocytophaga</taxon>
    </lineage>
</organism>
<gene>
    <name evidence="10" type="ORF">CCYN2B_350001</name>
</gene>
<evidence type="ECO:0000256" key="3">
    <source>
        <dbReference type="ARBA" id="ARBA00022705"/>
    </source>
</evidence>
<keyword evidence="3" id="KW-0235">DNA replication</keyword>
<keyword evidence="8" id="KW-0234">DNA repair</keyword>
<evidence type="ECO:0000313" key="10">
    <source>
        <dbReference type="EMBL" id="CEN36846.1"/>
    </source>
</evidence>
<dbReference type="InterPro" id="IPR012340">
    <property type="entry name" value="NA-bd_OB-fold"/>
</dbReference>
<dbReference type="InterPro" id="IPR041663">
    <property type="entry name" value="DisA/LigA_HHH"/>
</dbReference>
<evidence type="ECO:0000256" key="8">
    <source>
        <dbReference type="ARBA" id="ARBA00023204"/>
    </source>
</evidence>
<dbReference type="SUPFAM" id="SSF52113">
    <property type="entry name" value="BRCT domain"/>
    <property type="match status" value="1"/>
</dbReference>
<dbReference type="SUPFAM" id="SSF50249">
    <property type="entry name" value="Nucleic acid-binding proteins"/>
    <property type="match status" value="1"/>
</dbReference>
<dbReference type="GO" id="GO:0006281">
    <property type="term" value="P:DNA repair"/>
    <property type="evidence" value="ECO:0007669"/>
    <property type="project" value="UniProtKB-KW"/>
</dbReference>
<proteinExistence type="predicted"/>
<dbReference type="GO" id="GO:0006260">
    <property type="term" value="P:DNA replication"/>
    <property type="evidence" value="ECO:0007669"/>
    <property type="project" value="UniProtKB-KW"/>
</dbReference>
<evidence type="ECO:0000256" key="1">
    <source>
        <dbReference type="ARBA" id="ARBA00004067"/>
    </source>
</evidence>
<dbReference type="SMART" id="SM00278">
    <property type="entry name" value="HhH1"/>
    <property type="match status" value="4"/>
</dbReference>
<dbReference type="Pfam" id="PF12826">
    <property type="entry name" value="HHH_2"/>
    <property type="match status" value="1"/>
</dbReference>
<keyword evidence="5" id="KW-0227">DNA damage</keyword>
<dbReference type="FunFam" id="1.10.150.20:FF:000007">
    <property type="entry name" value="DNA ligase"/>
    <property type="match status" value="1"/>
</dbReference>
<dbReference type="SUPFAM" id="SSF47781">
    <property type="entry name" value="RuvA domain 2-like"/>
    <property type="match status" value="1"/>
</dbReference>
<dbReference type="InterPro" id="IPR010994">
    <property type="entry name" value="RuvA_2-like"/>
</dbReference>
<keyword evidence="7" id="KW-0520">NAD</keyword>
<dbReference type="PROSITE" id="PS50172">
    <property type="entry name" value="BRCT"/>
    <property type="match status" value="1"/>
</dbReference>
<evidence type="ECO:0000256" key="5">
    <source>
        <dbReference type="ARBA" id="ARBA00022763"/>
    </source>
</evidence>
<dbReference type="STRING" id="28189.CCYN74_500006"/>
<evidence type="ECO:0000256" key="7">
    <source>
        <dbReference type="ARBA" id="ARBA00023027"/>
    </source>
</evidence>
<keyword evidence="11" id="KW-1185">Reference proteome</keyword>
<dbReference type="AlphaFoldDB" id="A0A0B7HB12"/>
<dbReference type="Gene3D" id="1.10.150.20">
    <property type="entry name" value="5' to 3' exonuclease, C-terminal subdomain"/>
    <property type="match status" value="2"/>
</dbReference>
<dbReference type="Gene3D" id="3.40.50.10190">
    <property type="entry name" value="BRCT domain"/>
    <property type="match status" value="1"/>
</dbReference>
<dbReference type="Pfam" id="PF03119">
    <property type="entry name" value="DNA_ligase_ZBD"/>
    <property type="match status" value="1"/>
</dbReference>
<dbReference type="Gene3D" id="2.40.50.140">
    <property type="entry name" value="Nucleic acid-binding proteins"/>
    <property type="match status" value="1"/>
</dbReference>
<evidence type="ECO:0000256" key="2">
    <source>
        <dbReference type="ARBA" id="ARBA00022598"/>
    </source>
</evidence>
<dbReference type="InterPro" id="IPR001357">
    <property type="entry name" value="BRCT_dom"/>
</dbReference>
<dbReference type="eggNOG" id="COG0272">
    <property type="taxonomic scope" value="Bacteria"/>
</dbReference>
<dbReference type="GO" id="GO:0003677">
    <property type="term" value="F:DNA binding"/>
    <property type="evidence" value="ECO:0007669"/>
    <property type="project" value="InterPro"/>
</dbReference>
<dbReference type="SMART" id="SM00292">
    <property type="entry name" value="BRCT"/>
    <property type="match status" value="1"/>
</dbReference>
<protein>
    <submittedName>
        <fullName evidence="10">DNA ligase</fullName>
        <ecNumber evidence="10">6.5.1.2</ecNumber>
    </submittedName>
</protein>
<dbReference type="Pfam" id="PF03120">
    <property type="entry name" value="OB_DNA_ligase"/>
    <property type="match status" value="1"/>
</dbReference>
<accession>A0A0B7HB12</accession>
<sequence>MKRASLHNADQISKLDVRVGDLVYVEKGGEIIPKIVGVNLEKRSENSNPTIYISNCPECGTDLIRNEGEAQHYCPNANTCPPQITGKIQHFISRKAMDIEGLGGETVELLFREGLIKNYADLYEITIPQLLPLERMAEKSAENIVKGIEKSKEIPFERVLFALGIRYVGETVAKKLVRHYKNIDNLQNATLEELTQVDEIGNRIAESIISFFSDEQNQLLIERLKNHGLQFSISEENMQNQTDKLKGLTIVVSGVFQIFSRDEIKNLIEQNGGKVGSSISSKTSYVIVGDNMGPSKKEKAEKLGIPMISETDFQQMIEK</sequence>
<dbReference type="Pfam" id="PF00533">
    <property type="entry name" value="BRCT"/>
    <property type="match status" value="1"/>
</dbReference>
<dbReference type="EMBL" id="CDOD01000029">
    <property type="protein sequence ID" value="CEN36846.1"/>
    <property type="molecule type" value="Genomic_DNA"/>
</dbReference>
<dbReference type="Proteomes" id="UP000038055">
    <property type="component" value="Unassembled WGS sequence"/>
</dbReference>
<keyword evidence="6" id="KW-0862">Zinc</keyword>
<dbReference type="Gene3D" id="6.20.10.30">
    <property type="match status" value="1"/>
</dbReference>